<accession>A0A2P6VRF5</accession>
<reference evidence="4 5" key="1">
    <citation type="journal article" date="2018" name="Plant J.">
        <title>Genome sequences of Chlorella sorokiniana UTEX 1602 and Micractinium conductrix SAG 241.80: implications to maltose excretion by a green alga.</title>
        <authorList>
            <person name="Arriola M.B."/>
            <person name="Velmurugan N."/>
            <person name="Zhang Y."/>
            <person name="Plunkett M.H."/>
            <person name="Hondzo H."/>
            <person name="Barney B.M."/>
        </authorList>
    </citation>
    <scope>NUCLEOTIDE SEQUENCE [LARGE SCALE GENOMIC DNA]</scope>
    <source>
        <strain evidence="4 5">SAG 241.80</strain>
    </source>
</reference>
<dbReference type="GO" id="GO:0005737">
    <property type="term" value="C:cytoplasm"/>
    <property type="evidence" value="ECO:0007669"/>
    <property type="project" value="TreeGrafter"/>
</dbReference>
<dbReference type="STRING" id="554055.A0A2P6VRF5"/>
<dbReference type="Gene3D" id="3.30.9.10">
    <property type="entry name" value="D-Amino Acid Oxidase, subunit A, domain 2"/>
    <property type="match status" value="1"/>
</dbReference>
<feature type="region of interest" description="Disordered" evidence="2">
    <location>
        <begin position="763"/>
        <end position="785"/>
    </location>
</feature>
<dbReference type="PANTHER" id="PTHR22997">
    <property type="entry name" value="PIH1 DOMAIN-CONTAINING PROTEIN 1"/>
    <property type="match status" value="1"/>
</dbReference>
<dbReference type="InterPro" id="IPR050734">
    <property type="entry name" value="PIH1/Kintoun_subfamily"/>
</dbReference>
<feature type="compositionally biased region" description="Gly residues" evidence="2">
    <location>
        <begin position="768"/>
        <end position="782"/>
    </location>
</feature>
<comment type="similarity">
    <text evidence="1">Belongs to the PIH1 family.</text>
</comment>
<dbReference type="InterPro" id="IPR036188">
    <property type="entry name" value="FAD/NAD-bd_sf"/>
</dbReference>
<dbReference type="Proteomes" id="UP000239649">
    <property type="component" value="Unassembled WGS sequence"/>
</dbReference>
<evidence type="ECO:0000256" key="2">
    <source>
        <dbReference type="SAM" id="MobiDB-lite"/>
    </source>
</evidence>
<dbReference type="AlphaFoldDB" id="A0A2P6VRF5"/>
<name>A0A2P6VRF5_9CHLO</name>
<evidence type="ECO:0000259" key="3">
    <source>
        <dbReference type="Pfam" id="PF08190"/>
    </source>
</evidence>
<dbReference type="InterPro" id="IPR012981">
    <property type="entry name" value="PIH1_N"/>
</dbReference>
<evidence type="ECO:0000313" key="5">
    <source>
        <dbReference type="Proteomes" id="UP000239649"/>
    </source>
</evidence>
<feature type="region of interest" description="Disordered" evidence="2">
    <location>
        <begin position="1"/>
        <end position="20"/>
    </location>
</feature>
<dbReference type="Gene3D" id="3.50.50.60">
    <property type="entry name" value="FAD/NAD(P)-binding domain"/>
    <property type="match status" value="1"/>
</dbReference>
<organism evidence="4 5">
    <name type="scientific">Micractinium conductrix</name>
    <dbReference type="NCBI Taxonomy" id="554055"/>
    <lineage>
        <taxon>Eukaryota</taxon>
        <taxon>Viridiplantae</taxon>
        <taxon>Chlorophyta</taxon>
        <taxon>core chlorophytes</taxon>
        <taxon>Trebouxiophyceae</taxon>
        <taxon>Chlorellales</taxon>
        <taxon>Chlorellaceae</taxon>
        <taxon>Chlorella clade</taxon>
        <taxon>Micractinium</taxon>
    </lineage>
</organism>
<sequence length="998" mass="99021">MHRNVAAAAPPGGGTASASGAAARRRAADVAVVGNSLQAYAAAYLLAKRGKRTVLVEHAAPALVAPGSGPQRDIVLHLPATTAHLVNEATESLALWRGVEAAADARGLLQLCGSVDIAPVRGSSAASEALGALQDASQAAGLQFGMLSPDEVSASFPRLRPPAGSAALYTPAGGVVQGRLAADVLRAMALRAGADVAPRGKQQCLLGWRDAGGHFVLRAASASAAAAAAAAAPRAAAAAAAAAADEEVIWEVEQLVLLPDAAVQQQSLAAFGLALPGAALWHVPAGRWSAQEDCAAVPVWQLLGTNSTRGVDDPTALDSCWGTPVLGWAPGGLLVAHSLANGQPAANAGGGEAAAAGDGQSAGGGESELDLALQQAAAGGDLVEAAAAAAMAADPELDERLGSEEAIDAQLARLTGEQAQRESAQRRLATAGGLAARLVNGVGGRLTGPGGQPLGLQLAVVVTPDGEPAVGSHPGFEAGRVVVGVPGAAAALGCLPGGQLAPLLGQLAAGEALGEAPQAVNAALVALARETLGAEALPLGGDIWAELGGGAGQRLNFSCAAMSGLGSPAQLLAELERKQGPAAGESPLQDLMQRVQSGAAPPAPAADRLEVFPEPGFVIKTANEQGQKVFINVCGSGKMPLPAGWANRGAATVPAEVEAWLAGAREGDAPPSMRFPMCMGAARFDHDHSGAACLVLDSILSTQLLAACASFRPLKIFLIQLALGMAAQQTGLELDPQYRLPKMRYKGEAGPPPQFVRVAAGTGEAGDEAGGGGGGGGGGAGGKQLVAEVTDGEGGEEDAPAFALLASKRQQRQPAATLPKRQPAVAAAAGAQQAGGAALHAAPPAAAGKSTGAATGKAVAAAAAVKAEEADQRHQLQAQVEYEGKPATAVCITVPLPPAAAATARHHPRSVQASVCAERVAVALPGCRPLEVQLPFAVGAAGGSAELRQDPPGVGGSSSLVLRLPYRPIASLLQVLRQAAPAAEGGADGSSNSLMDLD</sequence>
<proteinExistence type="inferred from homology"/>
<keyword evidence="5" id="KW-1185">Reference proteome</keyword>
<dbReference type="PANTHER" id="PTHR22997:SF11">
    <property type="entry name" value="PIH1 N-TERMINAL DOMAIN-CONTAINING PROTEIN"/>
    <property type="match status" value="1"/>
</dbReference>
<feature type="region of interest" description="Disordered" evidence="2">
    <location>
        <begin position="346"/>
        <end position="367"/>
    </location>
</feature>
<dbReference type="Pfam" id="PF08190">
    <property type="entry name" value="PIH1"/>
    <property type="match status" value="1"/>
</dbReference>
<feature type="domain" description="PIH1 N-terminal" evidence="3">
    <location>
        <begin position="611"/>
        <end position="750"/>
    </location>
</feature>
<dbReference type="SUPFAM" id="SSF51905">
    <property type="entry name" value="FAD/NAD(P)-binding domain"/>
    <property type="match status" value="1"/>
</dbReference>
<protein>
    <submittedName>
        <fullName evidence="4">Cyclic nucleotide-gated ion channel 1</fullName>
    </submittedName>
</protein>
<dbReference type="OrthoDB" id="5135119at2759"/>
<comment type="caution">
    <text evidence="4">The sequence shown here is derived from an EMBL/GenBank/DDBJ whole genome shotgun (WGS) entry which is preliminary data.</text>
</comment>
<feature type="compositionally biased region" description="Low complexity" evidence="2">
    <location>
        <begin position="346"/>
        <end position="359"/>
    </location>
</feature>
<feature type="region of interest" description="Disordered" evidence="2">
    <location>
        <begin position="810"/>
        <end position="829"/>
    </location>
</feature>
<evidence type="ECO:0000313" key="4">
    <source>
        <dbReference type="EMBL" id="PSC76678.1"/>
    </source>
</evidence>
<gene>
    <name evidence="4" type="primary">g816</name>
    <name evidence="4" type="ORF">C2E20_0816</name>
</gene>
<evidence type="ECO:0000256" key="1">
    <source>
        <dbReference type="ARBA" id="ARBA00008511"/>
    </source>
</evidence>
<dbReference type="EMBL" id="LHPF02000001">
    <property type="protein sequence ID" value="PSC76678.1"/>
    <property type="molecule type" value="Genomic_DNA"/>
</dbReference>